<dbReference type="EMBL" id="JACDQQ010001473">
    <property type="protein sequence ID" value="MBA0086360.1"/>
    <property type="molecule type" value="Genomic_DNA"/>
</dbReference>
<evidence type="ECO:0000256" key="4">
    <source>
        <dbReference type="RuleBase" id="RU003560"/>
    </source>
</evidence>
<dbReference type="SUPFAM" id="SSF53383">
    <property type="entry name" value="PLP-dependent transferases"/>
    <property type="match status" value="1"/>
</dbReference>
<keyword evidence="3 4" id="KW-0663">Pyridoxal phosphate</keyword>
<reference evidence="5" key="1">
    <citation type="submission" date="2020-06" db="EMBL/GenBank/DDBJ databases">
        <title>Legume-microbial interactions unlock mineral nutrients during tropical forest succession.</title>
        <authorList>
            <person name="Epihov D.Z."/>
        </authorList>
    </citation>
    <scope>NUCLEOTIDE SEQUENCE [LARGE SCALE GENOMIC DNA]</scope>
    <source>
        <strain evidence="5">Pan2503</strain>
    </source>
</reference>
<dbReference type="NCBIfam" id="NF005685">
    <property type="entry name" value="PRK07483.1"/>
    <property type="match status" value="1"/>
</dbReference>
<proteinExistence type="inferred from homology"/>
<keyword evidence="5" id="KW-0032">Aminotransferase</keyword>
<sequence length="444" mass="47626">MPTSGLFSRNLKKAFPLAIRGEGCWIVDESGGRFLDAAGQAAVVSIGHGVAEIGHAMAEQAAQIAFAHTSQFHNEPAEKLASRLLALAPTNFRNGGRVYFTSGGSEATETAIKLVRQYHVETRHPERYRVVSRRQSYHGSTLGAMSVSGNVARRAPYAPLIAEWGHIAPCFCYHCPFGKTFPQCEIACAEDLETFVREHQTETAAAFIFEPVVGATLGAAVPPEGYARRIAEICQKSGILLIADEIMTGMGRTGKPFAVQHWGIEPDIILLGKGVASGYAPLGGVLASARVVEAIGAGSGAFIHGFTYQAHPVCTAAGNAVLDYLEAHRLFERVSPAGKNLREALASLEKHPHVGDIRGLGLLLGVEFLRDKATREPFLKSDNIAEKVRQAAVAEGVLTYPTQGCVDGHRGDHLLLAPPFTISEEECKLVENALTLALKKVFPS</sequence>
<accession>A0A7V8NRX4</accession>
<dbReference type="Gene3D" id="3.90.1150.10">
    <property type="entry name" value="Aspartate Aminotransferase, domain 1"/>
    <property type="match status" value="1"/>
</dbReference>
<dbReference type="InterPro" id="IPR005814">
    <property type="entry name" value="Aminotrans_3"/>
</dbReference>
<dbReference type="InterPro" id="IPR049704">
    <property type="entry name" value="Aminotrans_3_PPA_site"/>
</dbReference>
<evidence type="ECO:0000256" key="3">
    <source>
        <dbReference type="ARBA" id="ARBA00022898"/>
    </source>
</evidence>
<dbReference type="InterPro" id="IPR015422">
    <property type="entry name" value="PyrdxlP-dep_Trfase_small"/>
</dbReference>
<evidence type="ECO:0000256" key="1">
    <source>
        <dbReference type="ARBA" id="ARBA00001933"/>
    </source>
</evidence>
<dbReference type="Pfam" id="PF00202">
    <property type="entry name" value="Aminotran_3"/>
    <property type="match status" value="1"/>
</dbReference>
<comment type="cofactor">
    <cofactor evidence="1">
        <name>pyridoxal 5'-phosphate</name>
        <dbReference type="ChEBI" id="CHEBI:597326"/>
    </cofactor>
</comment>
<dbReference type="GO" id="GO:0008483">
    <property type="term" value="F:transaminase activity"/>
    <property type="evidence" value="ECO:0007669"/>
    <property type="project" value="UniProtKB-KW"/>
</dbReference>
<evidence type="ECO:0000256" key="2">
    <source>
        <dbReference type="ARBA" id="ARBA00008954"/>
    </source>
</evidence>
<comment type="similarity">
    <text evidence="2 4">Belongs to the class-III pyridoxal-phosphate-dependent aminotransferase family.</text>
</comment>
<name>A0A7V8NRX4_9BACT</name>
<dbReference type="InterPro" id="IPR015421">
    <property type="entry name" value="PyrdxlP-dep_Trfase_major"/>
</dbReference>
<keyword evidence="6" id="KW-1185">Reference proteome</keyword>
<protein>
    <submittedName>
        <fullName evidence="5">Aspartate aminotransferase family protein</fullName>
    </submittedName>
</protein>
<comment type="caution">
    <text evidence="5">The sequence shown here is derived from an EMBL/GenBank/DDBJ whole genome shotgun (WGS) entry which is preliminary data.</text>
</comment>
<dbReference type="Proteomes" id="UP000567293">
    <property type="component" value="Unassembled WGS sequence"/>
</dbReference>
<dbReference type="PANTHER" id="PTHR43094:SF1">
    <property type="entry name" value="AMINOTRANSFERASE CLASS-III"/>
    <property type="match status" value="1"/>
</dbReference>
<organism evidence="5 6">
    <name type="scientific">Candidatus Acidiferrum panamense</name>
    <dbReference type="NCBI Taxonomy" id="2741543"/>
    <lineage>
        <taxon>Bacteria</taxon>
        <taxon>Pseudomonadati</taxon>
        <taxon>Acidobacteriota</taxon>
        <taxon>Terriglobia</taxon>
        <taxon>Candidatus Acidiferrales</taxon>
        <taxon>Candidatus Acidiferrum</taxon>
    </lineage>
</organism>
<dbReference type="PROSITE" id="PS00600">
    <property type="entry name" value="AA_TRANSFER_CLASS_3"/>
    <property type="match status" value="1"/>
</dbReference>
<dbReference type="PIRSF" id="PIRSF000521">
    <property type="entry name" value="Transaminase_4ab_Lys_Orn"/>
    <property type="match status" value="1"/>
</dbReference>
<dbReference type="AlphaFoldDB" id="A0A7V8NRX4"/>
<dbReference type="InterPro" id="IPR015424">
    <property type="entry name" value="PyrdxlP-dep_Trfase"/>
</dbReference>
<dbReference type="CDD" id="cd00610">
    <property type="entry name" value="OAT_like"/>
    <property type="match status" value="1"/>
</dbReference>
<keyword evidence="5" id="KW-0808">Transferase</keyword>
<dbReference type="PANTHER" id="PTHR43094">
    <property type="entry name" value="AMINOTRANSFERASE"/>
    <property type="match status" value="1"/>
</dbReference>
<gene>
    <name evidence="5" type="ORF">HRJ53_15375</name>
</gene>
<evidence type="ECO:0000313" key="5">
    <source>
        <dbReference type="EMBL" id="MBA0086360.1"/>
    </source>
</evidence>
<dbReference type="Gene3D" id="3.40.640.10">
    <property type="entry name" value="Type I PLP-dependent aspartate aminotransferase-like (Major domain)"/>
    <property type="match status" value="1"/>
</dbReference>
<dbReference type="GO" id="GO:0030170">
    <property type="term" value="F:pyridoxal phosphate binding"/>
    <property type="evidence" value="ECO:0007669"/>
    <property type="project" value="InterPro"/>
</dbReference>
<evidence type="ECO:0000313" key="6">
    <source>
        <dbReference type="Proteomes" id="UP000567293"/>
    </source>
</evidence>